<keyword evidence="12" id="KW-0812">Transmembrane</keyword>
<dbReference type="Gene3D" id="1.10.2000.10">
    <property type="entry name" value="Frizzled cysteine-rich domain"/>
    <property type="match status" value="1"/>
</dbReference>
<keyword evidence="5" id="KW-0297">G-protein coupled receptor</keyword>
<evidence type="ECO:0000256" key="1">
    <source>
        <dbReference type="ARBA" id="ARBA00018149"/>
    </source>
</evidence>
<dbReference type="Gene3D" id="1.20.1070.10">
    <property type="entry name" value="Rhodopsin 7-helix transmembrane proteins"/>
    <property type="match status" value="1"/>
</dbReference>
<keyword evidence="2" id="KW-0217">Developmental protein</keyword>
<gene>
    <name evidence="16" type="primary">LOC107220095</name>
</gene>
<evidence type="ECO:0000256" key="8">
    <source>
        <dbReference type="ARBA" id="ARBA00023180"/>
    </source>
</evidence>
<dbReference type="PRINTS" id="PR00489">
    <property type="entry name" value="FRIZZLED"/>
</dbReference>
<dbReference type="GeneID" id="107220095"/>
<dbReference type="InterPro" id="IPR020067">
    <property type="entry name" value="Frizzled_dom"/>
</dbReference>
<feature type="disulfide bond" evidence="10">
    <location>
        <begin position="101"/>
        <end position="125"/>
    </location>
</feature>
<dbReference type="CDD" id="cd07448">
    <property type="entry name" value="CRD_FZ4"/>
    <property type="match status" value="1"/>
</dbReference>
<feature type="region of interest" description="Disordered" evidence="11">
    <location>
        <begin position="410"/>
        <end position="439"/>
    </location>
</feature>
<feature type="domain" description="FZ" evidence="14">
    <location>
        <begin position="20"/>
        <end position="141"/>
    </location>
</feature>
<evidence type="ECO:0000256" key="6">
    <source>
        <dbReference type="ARBA" id="ARBA00023157"/>
    </source>
</evidence>
<dbReference type="InterPro" id="IPR000539">
    <property type="entry name" value="Frizzled/Smoothened_7TM"/>
</dbReference>
<dbReference type="SUPFAM" id="SSF63501">
    <property type="entry name" value="Frizzled cysteine-rich domain"/>
    <property type="match status" value="1"/>
</dbReference>
<evidence type="ECO:0000256" key="7">
    <source>
        <dbReference type="ARBA" id="ARBA00023170"/>
    </source>
</evidence>
<sequence length="636" mass="69649">MSRLILHLFLIVNMFGKIFTTHGVCEPIRIEMCRGVGYNVTAMPNLVGNEIQGEADFTLQTFNPLIQYGCSAQLHLFLCSVYAPMCTEKVPSPIGPCRGLCEQVRARCYPVLLGFGFPWPAALNCSKFPPENNHQHMCMEGPGEPGPANPFQAVGDGNGPLGCSWYAKAGLYVFLNRSGRCAATCDADVLWSQKDKRLTEAWIAASATVCLISVAAAILALIKPRKHRATTSVERAIACLAVCHAVVAVGHVVRLAAGRFAVACTPALPLHPQEPVVIAQQHHQYLTQDGLSNPYCALVFLLRYYFGNAAIVWWVVVCGWWCIAARKWSRSDASGSSGVGVGVVQGKKYYGSHWSCFVGQQSTRSLLVLVLGPQLAYLFFGLSFLIVGSATLLLPRPSVRLSPLLSPLNPSPTTASSTHSNTRSQLHQQHHTLHGQQSRGVQNSVQNVFQGKTGQPSCATILQADPRAHQRALLTRVGVFACGYAAIVLAVAGINFYEWWSRDSWLRAPEPSTAPKEAPRPMIQMFVMRSVASLLAGIIAAAWIWWPNLIGVWRRLPPCKQPPHKCHPAPVVRCYSTGSTSPTPHQIHHLSHLAPQHPLLMRNAPVVNNGQVPAPYRGHKKHRKHRKHHSGSETQV</sequence>
<keyword evidence="3" id="KW-0879">Wnt signaling pathway</keyword>
<dbReference type="RefSeq" id="XP_046591749.1">
    <property type="nucleotide sequence ID" value="XM_046735793.1"/>
</dbReference>
<feature type="disulfide bond" evidence="10">
    <location>
        <begin position="25"/>
        <end position="86"/>
    </location>
</feature>
<feature type="transmembrane region" description="Helical" evidence="12">
    <location>
        <begin position="526"/>
        <end position="546"/>
    </location>
</feature>
<dbReference type="Proteomes" id="UP000829291">
    <property type="component" value="Chromosome 3"/>
</dbReference>
<evidence type="ECO:0000256" key="3">
    <source>
        <dbReference type="ARBA" id="ARBA00022687"/>
    </source>
</evidence>
<feature type="compositionally biased region" description="Basic residues" evidence="11">
    <location>
        <begin position="617"/>
        <end position="629"/>
    </location>
</feature>
<evidence type="ECO:0000256" key="10">
    <source>
        <dbReference type="PROSITE-ProRule" id="PRU00090"/>
    </source>
</evidence>
<dbReference type="Pfam" id="PF01392">
    <property type="entry name" value="Fz"/>
    <property type="match status" value="1"/>
</dbReference>
<feature type="transmembrane region" description="Helical" evidence="12">
    <location>
        <begin position="201"/>
        <end position="222"/>
    </location>
</feature>
<dbReference type="SMART" id="SM00063">
    <property type="entry name" value="FRI"/>
    <property type="match status" value="1"/>
</dbReference>
<feature type="disulfide bond" evidence="10">
    <location>
        <begin position="33"/>
        <end position="79"/>
    </location>
</feature>
<feature type="disulfide bond" evidence="10">
    <location>
        <begin position="70"/>
        <end position="108"/>
    </location>
</feature>
<feature type="chain" id="PRO_5046333335" description="Frizzled-4" evidence="13">
    <location>
        <begin position="21"/>
        <end position="636"/>
    </location>
</feature>
<keyword evidence="6 10" id="KW-1015">Disulfide bond</keyword>
<protein>
    <recommendedName>
        <fullName evidence="1">Frizzled-4</fullName>
    </recommendedName>
</protein>
<evidence type="ECO:0000256" key="2">
    <source>
        <dbReference type="ARBA" id="ARBA00022473"/>
    </source>
</evidence>
<evidence type="ECO:0000256" key="5">
    <source>
        <dbReference type="ARBA" id="ARBA00023040"/>
    </source>
</evidence>
<accession>A0ABM3FUQ1</accession>
<keyword evidence="12" id="KW-0472">Membrane</keyword>
<keyword evidence="9" id="KW-0807">Transducer</keyword>
<organism evidence="15 16">
    <name type="scientific">Neodiprion lecontei</name>
    <name type="common">Redheaded pine sawfly</name>
    <dbReference type="NCBI Taxonomy" id="441921"/>
    <lineage>
        <taxon>Eukaryota</taxon>
        <taxon>Metazoa</taxon>
        <taxon>Ecdysozoa</taxon>
        <taxon>Arthropoda</taxon>
        <taxon>Hexapoda</taxon>
        <taxon>Insecta</taxon>
        <taxon>Pterygota</taxon>
        <taxon>Neoptera</taxon>
        <taxon>Endopterygota</taxon>
        <taxon>Hymenoptera</taxon>
        <taxon>Tenthredinoidea</taxon>
        <taxon>Diprionidae</taxon>
        <taxon>Diprioninae</taxon>
        <taxon>Neodiprion</taxon>
    </lineage>
</organism>
<proteinExistence type="predicted"/>
<evidence type="ECO:0000256" key="9">
    <source>
        <dbReference type="ARBA" id="ARBA00023224"/>
    </source>
</evidence>
<evidence type="ECO:0000256" key="13">
    <source>
        <dbReference type="SAM" id="SignalP"/>
    </source>
</evidence>
<dbReference type="InterPro" id="IPR041765">
    <property type="entry name" value="FZ4_CRD"/>
</dbReference>
<feature type="region of interest" description="Disordered" evidence="11">
    <location>
        <begin position="610"/>
        <end position="636"/>
    </location>
</feature>
<keyword evidence="7" id="KW-0675">Receptor</keyword>
<dbReference type="PANTHER" id="PTHR11309">
    <property type="entry name" value="FRIZZLED"/>
    <property type="match status" value="1"/>
</dbReference>
<dbReference type="SMART" id="SM01330">
    <property type="entry name" value="Frizzled"/>
    <property type="match status" value="1"/>
</dbReference>
<keyword evidence="4 13" id="KW-0732">Signal</keyword>
<evidence type="ECO:0000259" key="14">
    <source>
        <dbReference type="PROSITE" id="PS50038"/>
    </source>
</evidence>
<dbReference type="PROSITE" id="PS50038">
    <property type="entry name" value="FZ"/>
    <property type="match status" value="1"/>
</dbReference>
<dbReference type="InterPro" id="IPR036790">
    <property type="entry name" value="Frizzled_dom_sf"/>
</dbReference>
<feature type="signal peptide" evidence="13">
    <location>
        <begin position="1"/>
        <end position="20"/>
    </location>
</feature>
<reference evidence="16" key="1">
    <citation type="submission" date="2025-08" db="UniProtKB">
        <authorList>
            <consortium name="RefSeq"/>
        </authorList>
    </citation>
    <scope>IDENTIFICATION</scope>
    <source>
        <tissue evidence="16">Thorax and Abdomen</tissue>
    </source>
</reference>
<feature type="transmembrane region" description="Helical" evidence="12">
    <location>
        <begin position="477"/>
        <end position="497"/>
    </location>
</feature>
<evidence type="ECO:0000256" key="4">
    <source>
        <dbReference type="ARBA" id="ARBA00022729"/>
    </source>
</evidence>
<dbReference type="PANTHER" id="PTHR11309:SF99">
    <property type="entry name" value="FRIZZLED-4"/>
    <property type="match status" value="1"/>
</dbReference>
<name>A0ABM3FUQ1_NEOLC</name>
<evidence type="ECO:0000313" key="15">
    <source>
        <dbReference type="Proteomes" id="UP000829291"/>
    </source>
</evidence>
<feature type="disulfide bond" evidence="10">
    <location>
        <begin position="97"/>
        <end position="138"/>
    </location>
</feature>
<evidence type="ECO:0000256" key="12">
    <source>
        <dbReference type="SAM" id="Phobius"/>
    </source>
</evidence>
<feature type="transmembrane region" description="Helical" evidence="12">
    <location>
        <begin position="375"/>
        <end position="394"/>
    </location>
</feature>
<keyword evidence="8" id="KW-0325">Glycoprotein</keyword>
<dbReference type="Pfam" id="PF01534">
    <property type="entry name" value="Frizzled"/>
    <property type="match status" value="2"/>
</dbReference>
<feature type="transmembrane region" description="Helical" evidence="12">
    <location>
        <begin position="305"/>
        <end position="326"/>
    </location>
</feature>
<keyword evidence="15" id="KW-1185">Reference proteome</keyword>
<evidence type="ECO:0000313" key="16">
    <source>
        <dbReference type="RefSeq" id="XP_046591749.1"/>
    </source>
</evidence>
<keyword evidence="12" id="KW-1133">Transmembrane helix</keyword>
<evidence type="ECO:0000256" key="11">
    <source>
        <dbReference type="SAM" id="MobiDB-lite"/>
    </source>
</evidence>
<dbReference type="InterPro" id="IPR015526">
    <property type="entry name" value="Frizzled/SFRP"/>
</dbReference>